<keyword evidence="2 6" id="KW-0678">Repressor</keyword>
<evidence type="ECO:0000256" key="6">
    <source>
        <dbReference type="RuleBase" id="RU367028"/>
    </source>
</evidence>
<feature type="compositionally biased region" description="Low complexity" evidence="7">
    <location>
        <begin position="17"/>
        <end position="46"/>
    </location>
</feature>
<dbReference type="Proteomes" id="UP001154282">
    <property type="component" value="Unassembled WGS sequence"/>
</dbReference>
<evidence type="ECO:0000313" key="11">
    <source>
        <dbReference type="Proteomes" id="UP001154282"/>
    </source>
</evidence>
<evidence type="ECO:0000313" key="9">
    <source>
        <dbReference type="EMBL" id="CAI0391205.1"/>
    </source>
</evidence>
<feature type="compositionally biased region" description="Polar residues" evidence="7">
    <location>
        <begin position="63"/>
        <end position="80"/>
    </location>
</feature>
<dbReference type="AlphaFoldDB" id="A0AAV0I1C8"/>
<dbReference type="PROSITE" id="PS51754">
    <property type="entry name" value="OVATE"/>
    <property type="match status" value="1"/>
</dbReference>
<accession>A0AAV0I1C8</accession>
<protein>
    <recommendedName>
        <fullName evidence="6">Transcription repressor</fullName>
    </recommendedName>
    <alternativeName>
        <fullName evidence="6">Ovate family protein</fullName>
    </alternativeName>
</protein>
<proteinExistence type="predicted"/>
<evidence type="ECO:0000256" key="2">
    <source>
        <dbReference type="ARBA" id="ARBA00022491"/>
    </source>
</evidence>
<evidence type="ECO:0000256" key="3">
    <source>
        <dbReference type="ARBA" id="ARBA00023015"/>
    </source>
</evidence>
<dbReference type="Pfam" id="PF04844">
    <property type="entry name" value="Ovate"/>
    <property type="match status" value="1"/>
</dbReference>
<dbReference type="GO" id="GO:0045892">
    <property type="term" value="P:negative regulation of DNA-templated transcription"/>
    <property type="evidence" value="ECO:0007669"/>
    <property type="project" value="UniProtKB-UniRule"/>
</dbReference>
<dbReference type="NCBIfam" id="TIGR01568">
    <property type="entry name" value="A_thal_3678"/>
    <property type="match status" value="1"/>
</dbReference>
<organism evidence="10 11">
    <name type="scientific">Linum tenue</name>
    <dbReference type="NCBI Taxonomy" id="586396"/>
    <lineage>
        <taxon>Eukaryota</taxon>
        <taxon>Viridiplantae</taxon>
        <taxon>Streptophyta</taxon>
        <taxon>Embryophyta</taxon>
        <taxon>Tracheophyta</taxon>
        <taxon>Spermatophyta</taxon>
        <taxon>Magnoliopsida</taxon>
        <taxon>eudicotyledons</taxon>
        <taxon>Gunneridae</taxon>
        <taxon>Pentapetalae</taxon>
        <taxon>rosids</taxon>
        <taxon>fabids</taxon>
        <taxon>Malpighiales</taxon>
        <taxon>Linaceae</taxon>
        <taxon>Linum</taxon>
    </lineage>
</organism>
<gene>
    <name evidence="9" type="ORF">LITE_LOCUS7056</name>
    <name evidence="10" type="ORF">LITE_LOCUS7130</name>
</gene>
<reference evidence="10" key="1">
    <citation type="submission" date="2022-08" db="EMBL/GenBank/DDBJ databases">
        <authorList>
            <person name="Gutierrez-Valencia J."/>
        </authorList>
    </citation>
    <scope>NUCLEOTIDE SEQUENCE</scope>
</reference>
<feature type="region of interest" description="Disordered" evidence="7">
    <location>
        <begin position="1"/>
        <end position="49"/>
    </location>
</feature>
<evidence type="ECO:0000256" key="1">
    <source>
        <dbReference type="ARBA" id="ARBA00004123"/>
    </source>
</evidence>
<comment type="subcellular location">
    <subcellularLocation>
        <location evidence="1 6">Nucleus</location>
    </subcellularLocation>
</comment>
<keyword evidence="3 6" id="KW-0805">Transcription regulation</keyword>
<dbReference type="GO" id="GO:0005634">
    <property type="term" value="C:nucleus"/>
    <property type="evidence" value="ECO:0007669"/>
    <property type="project" value="UniProtKB-SubCell"/>
</dbReference>
<dbReference type="PANTHER" id="PTHR33057:SF98">
    <property type="entry name" value="TRANSCRIPTION REPRESSOR OFP18"/>
    <property type="match status" value="1"/>
</dbReference>
<dbReference type="EMBL" id="CAMGYJ010000003">
    <property type="protein sequence ID" value="CAI0391205.1"/>
    <property type="molecule type" value="Genomic_DNA"/>
</dbReference>
<evidence type="ECO:0000259" key="8">
    <source>
        <dbReference type="PROSITE" id="PS51754"/>
    </source>
</evidence>
<evidence type="ECO:0000256" key="4">
    <source>
        <dbReference type="ARBA" id="ARBA00023163"/>
    </source>
</evidence>
<feature type="compositionally biased region" description="Low complexity" evidence="7">
    <location>
        <begin position="84"/>
        <end position="101"/>
    </location>
</feature>
<evidence type="ECO:0000256" key="7">
    <source>
        <dbReference type="SAM" id="MobiDB-lite"/>
    </source>
</evidence>
<sequence length="334" mass="35977">MGKKKMRTKPNPFTDQSPTSSINKPSSSSSPSSSCSSPSSASTSTWPWPPYYYCHQQPRTLSFRTTTSADKPISTATAMSKPTGPTSSGPDVVGPGPGNTDASFDDDPAAVETVIRGLKQSDRRRLFSPDETSSSILRRKDSSPTAEEEADRGGDGGGENLLYPFNDGGAAAVALTLDSRDPFEDFKASMAEMVEAHALRDWESLEQLLGCYLKVNGRSNHGYIVGAFVDLLAGGLFFKAAAEEEEEVEELNCSCSNRHKAGEDLRRHHYSPSSPLSFYTSFSSSSCSEDSSSTPCVSSLEAYREAAEGDDELDEISTAAFRGEKERGRENGSH</sequence>
<dbReference type="InterPro" id="IPR038933">
    <property type="entry name" value="Ovate"/>
</dbReference>
<keyword evidence="4 6" id="KW-0804">Transcription</keyword>
<comment type="function">
    <text evidence="6">Transcriptional repressor that regulates multiple aspects of plant growth and development.</text>
</comment>
<feature type="region of interest" description="Disordered" evidence="7">
    <location>
        <begin position="122"/>
        <end position="163"/>
    </location>
</feature>
<name>A0AAV0I1C8_9ROSI</name>
<feature type="region of interest" description="Disordered" evidence="7">
    <location>
        <begin position="63"/>
        <end position="107"/>
    </location>
</feature>
<evidence type="ECO:0000313" key="10">
    <source>
        <dbReference type="EMBL" id="CAI0391362.1"/>
    </source>
</evidence>
<keyword evidence="11" id="KW-1185">Reference proteome</keyword>
<keyword evidence="5 6" id="KW-0539">Nucleus</keyword>
<feature type="domain" description="OVATE" evidence="8">
    <location>
        <begin position="175"/>
        <end position="234"/>
    </location>
</feature>
<evidence type="ECO:0000256" key="5">
    <source>
        <dbReference type="ARBA" id="ARBA00023242"/>
    </source>
</evidence>
<dbReference type="InterPro" id="IPR006458">
    <property type="entry name" value="Ovate_C"/>
</dbReference>
<dbReference type="EMBL" id="CAMGYJ010000003">
    <property type="protein sequence ID" value="CAI0391362.1"/>
    <property type="molecule type" value="Genomic_DNA"/>
</dbReference>
<comment type="caution">
    <text evidence="10">The sequence shown here is derived from an EMBL/GenBank/DDBJ whole genome shotgun (WGS) entry which is preliminary data.</text>
</comment>
<dbReference type="PANTHER" id="PTHR33057">
    <property type="entry name" value="TRANSCRIPTION REPRESSOR OFP7-RELATED"/>
    <property type="match status" value="1"/>
</dbReference>